<evidence type="ECO:0000313" key="3">
    <source>
        <dbReference type="EMBL" id="KRU21932.1"/>
    </source>
</evidence>
<comment type="caution">
    <text evidence="3">The sequence shown here is derived from an EMBL/GenBank/DDBJ whole genome shotgun (WGS) entry which is preliminary data.</text>
</comment>
<keyword evidence="2" id="KW-0808">Transferase</keyword>
<sequence>MTTSTTEALESLSADIAIIGGSGLYQVQALTNKRSVTIQTHYGSPSNDIVLGELEGVTVAFLTRHGQGHKFIANVQHALRLSTPFSIIFIIQYSLYKKIRPRMALFFQ</sequence>
<dbReference type="EMBL" id="LNDJ01000086">
    <property type="protein sequence ID" value="KRU21932.1"/>
    <property type="molecule type" value="Genomic_DNA"/>
</dbReference>
<protein>
    <recommendedName>
        <fullName evidence="5">Nucleoside phosphorylase domain-containing protein</fullName>
    </recommendedName>
</protein>
<organism evidence="3 4">
    <name type="scientific">Psychrobacter piscatorii</name>
    <dbReference type="NCBI Taxonomy" id="554343"/>
    <lineage>
        <taxon>Bacteria</taxon>
        <taxon>Pseudomonadati</taxon>
        <taxon>Pseudomonadota</taxon>
        <taxon>Gammaproteobacteria</taxon>
        <taxon>Moraxellales</taxon>
        <taxon>Moraxellaceae</taxon>
        <taxon>Psychrobacter</taxon>
    </lineage>
</organism>
<dbReference type="SUPFAM" id="SSF53167">
    <property type="entry name" value="Purine and uridine phosphorylases"/>
    <property type="match status" value="1"/>
</dbReference>
<dbReference type="InterPro" id="IPR010044">
    <property type="entry name" value="MTAP"/>
</dbReference>
<dbReference type="GO" id="GO:0017061">
    <property type="term" value="F:S-methyl-5-thioadenosine phosphorylase activity"/>
    <property type="evidence" value="ECO:0007669"/>
    <property type="project" value="InterPro"/>
</dbReference>
<evidence type="ECO:0000313" key="4">
    <source>
        <dbReference type="Proteomes" id="UP000051202"/>
    </source>
</evidence>
<dbReference type="STRING" id="554343.AS194_10300"/>
<name>A0A0T6DPN0_9GAMM</name>
<keyword evidence="4" id="KW-1185">Reference proteome</keyword>
<dbReference type="GO" id="GO:0009116">
    <property type="term" value="P:nucleoside metabolic process"/>
    <property type="evidence" value="ECO:0007669"/>
    <property type="project" value="InterPro"/>
</dbReference>
<dbReference type="GO" id="GO:0019509">
    <property type="term" value="P:L-methionine salvage from methylthioadenosine"/>
    <property type="evidence" value="ECO:0007669"/>
    <property type="project" value="TreeGrafter"/>
</dbReference>
<gene>
    <name evidence="3" type="ORF">AS194_10300</name>
</gene>
<proteinExistence type="predicted"/>
<dbReference type="RefSeq" id="WP_058025280.1">
    <property type="nucleotide sequence ID" value="NZ_LNDJ01000086.1"/>
</dbReference>
<evidence type="ECO:0008006" key="5">
    <source>
        <dbReference type="Google" id="ProtNLM"/>
    </source>
</evidence>
<dbReference type="AlphaFoldDB" id="A0A0T6DPN0"/>
<dbReference type="InterPro" id="IPR035994">
    <property type="entry name" value="Nucleoside_phosphorylase_sf"/>
</dbReference>
<dbReference type="PANTHER" id="PTHR42679:SF2">
    <property type="entry name" value="S-METHYL-5'-THIOADENOSINE PHOSPHORYLASE"/>
    <property type="match status" value="1"/>
</dbReference>
<evidence type="ECO:0000256" key="2">
    <source>
        <dbReference type="ARBA" id="ARBA00022679"/>
    </source>
</evidence>
<accession>A0A0T6DPN0</accession>
<dbReference type="GO" id="GO:0005829">
    <property type="term" value="C:cytosol"/>
    <property type="evidence" value="ECO:0007669"/>
    <property type="project" value="TreeGrafter"/>
</dbReference>
<keyword evidence="1" id="KW-0328">Glycosyltransferase</keyword>
<dbReference type="PANTHER" id="PTHR42679">
    <property type="entry name" value="S-METHYL-5'-THIOADENOSINE PHOSPHORYLASE"/>
    <property type="match status" value="1"/>
</dbReference>
<dbReference type="Gene3D" id="3.40.50.1580">
    <property type="entry name" value="Nucleoside phosphorylase domain"/>
    <property type="match status" value="1"/>
</dbReference>
<evidence type="ECO:0000256" key="1">
    <source>
        <dbReference type="ARBA" id="ARBA00022676"/>
    </source>
</evidence>
<dbReference type="Proteomes" id="UP000051202">
    <property type="component" value="Unassembled WGS sequence"/>
</dbReference>
<reference evidence="3 4" key="1">
    <citation type="submission" date="2015-11" db="EMBL/GenBank/DDBJ databases">
        <title>Permanent draft genome of Psychrobacter piscatorii LQ58.</title>
        <authorList>
            <person name="Zhou M."/>
            <person name="Dong B."/>
            <person name="Liu Q."/>
        </authorList>
    </citation>
    <scope>NUCLEOTIDE SEQUENCE [LARGE SCALE GENOMIC DNA]</scope>
    <source>
        <strain evidence="3 4">LQ58</strain>
    </source>
</reference>